<evidence type="ECO:0000313" key="11">
    <source>
        <dbReference type="Proteomes" id="UP000183788"/>
    </source>
</evidence>
<dbReference type="AlphaFoldDB" id="A0A1K1RUV8"/>
<dbReference type="InterPro" id="IPR011006">
    <property type="entry name" value="CheY-like_superfamily"/>
</dbReference>
<dbReference type="Pfam" id="PF25601">
    <property type="entry name" value="AAA_lid_14"/>
    <property type="match status" value="1"/>
</dbReference>
<gene>
    <name evidence="9" type="ORF">SAMN05661012_04301</name>
    <name evidence="10" type="ORF">SR876_11305</name>
</gene>
<dbReference type="Pfam" id="PF00072">
    <property type="entry name" value="Response_reg"/>
    <property type="match status" value="1"/>
</dbReference>
<evidence type="ECO:0000256" key="3">
    <source>
        <dbReference type="ARBA" id="ARBA00023015"/>
    </source>
</evidence>
<name>A0A1K1RUV8_9BACT</name>
<dbReference type="PROSITE" id="PS00688">
    <property type="entry name" value="SIGMA54_INTERACT_3"/>
    <property type="match status" value="1"/>
</dbReference>
<evidence type="ECO:0000256" key="1">
    <source>
        <dbReference type="ARBA" id="ARBA00022741"/>
    </source>
</evidence>
<evidence type="ECO:0000256" key="4">
    <source>
        <dbReference type="ARBA" id="ARBA00023125"/>
    </source>
</evidence>
<keyword evidence="4 9" id="KW-0238">DNA-binding</keyword>
<keyword evidence="1" id="KW-0547">Nucleotide-binding</keyword>
<dbReference type="PANTHER" id="PTHR32071:SF121">
    <property type="entry name" value="SIGMA L-DEPENDENT TRANSCRIPTIONAL REGULATOR YQIR-RELATED"/>
    <property type="match status" value="1"/>
</dbReference>
<dbReference type="InterPro" id="IPR025944">
    <property type="entry name" value="Sigma_54_int_dom_CS"/>
</dbReference>
<dbReference type="InterPro" id="IPR058031">
    <property type="entry name" value="AAA_lid_NorR"/>
</dbReference>
<feature type="modified residue" description="4-aspartylphosphate" evidence="6">
    <location>
        <position position="54"/>
    </location>
</feature>
<reference evidence="9 11" key="1">
    <citation type="submission" date="2016-11" db="EMBL/GenBank/DDBJ databases">
        <authorList>
            <person name="Jaros S."/>
            <person name="Januszkiewicz K."/>
            <person name="Wedrychowicz H."/>
        </authorList>
    </citation>
    <scope>NUCLEOTIDE SEQUENCE [LARGE SCALE GENOMIC DNA]</scope>
    <source>
        <strain evidence="9 11">DSM 784</strain>
    </source>
</reference>
<dbReference type="FunFam" id="3.40.50.300:FF:000006">
    <property type="entry name" value="DNA-binding transcriptional regulator NtrC"/>
    <property type="match status" value="1"/>
</dbReference>
<proteinExistence type="predicted"/>
<dbReference type="Gene3D" id="3.40.50.2300">
    <property type="match status" value="1"/>
</dbReference>
<dbReference type="GO" id="GO:0006355">
    <property type="term" value="P:regulation of DNA-templated transcription"/>
    <property type="evidence" value="ECO:0007669"/>
    <property type="project" value="InterPro"/>
</dbReference>
<dbReference type="RefSeq" id="WP_072363294.1">
    <property type="nucleotide sequence ID" value="NZ_CBHWAX010000023.1"/>
</dbReference>
<keyword evidence="6" id="KW-0597">Phosphoprotein</keyword>
<dbReference type="GO" id="GO:0005524">
    <property type="term" value="F:ATP binding"/>
    <property type="evidence" value="ECO:0007669"/>
    <property type="project" value="UniProtKB-KW"/>
</dbReference>
<evidence type="ECO:0000256" key="6">
    <source>
        <dbReference type="PROSITE-ProRule" id="PRU00169"/>
    </source>
</evidence>
<keyword evidence="12" id="KW-1185">Reference proteome</keyword>
<evidence type="ECO:0000313" key="10">
    <source>
        <dbReference type="EMBL" id="WQG92093.1"/>
    </source>
</evidence>
<dbReference type="GO" id="GO:0000160">
    <property type="term" value="P:phosphorelay signal transduction system"/>
    <property type="evidence" value="ECO:0007669"/>
    <property type="project" value="InterPro"/>
</dbReference>
<dbReference type="EMBL" id="CP140154">
    <property type="protein sequence ID" value="WQG92093.1"/>
    <property type="molecule type" value="Genomic_DNA"/>
</dbReference>
<reference evidence="10 12" key="2">
    <citation type="submission" date="2023-11" db="EMBL/GenBank/DDBJ databases">
        <title>MicrobeMod: A computational toolkit for identifying prokaryotic methylation and restriction-modification with nanopore sequencing.</title>
        <authorList>
            <person name="Crits-Christoph A."/>
            <person name="Kang S.C."/>
            <person name="Lee H."/>
            <person name="Ostrov N."/>
        </authorList>
    </citation>
    <scope>NUCLEOTIDE SEQUENCE [LARGE SCALE GENOMIC DNA]</scope>
    <source>
        <strain evidence="10 12">ATCC 23090</strain>
    </source>
</reference>
<dbReference type="InterPro" id="IPR025943">
    <property type="entry name" value="Sigma_54_int_dom_ATP-bd_2"/>
</dbReference>
<evidence type="ECO:0000259" key="7">
    <source>
        <dbReference type="PROSITE" id="PS50045"/>
    </source>
</evidence>
<dbReference type="SUPFAM" id="SSF52540">
    <property type="entry name" value="P-loop containing nucleoside triphosphate hydrolases"/>
    <property type="match status" value="1"/>
</dbReference>
<dbReference type="CDD" id="cd00156">
    <property type="entry name" value="REC"/>
    <property type="match status" value="1"/>
</dbReference>
<dbReference type="CDD" id="cd00009">
    <property type="entry name" value="AAA"/>
    <property type="match status" value="1"/>
</dbReference>
<dbReference type="PROSITE" id="PS50045">
    <property type="entry name" value="SIGMA54_INTERACT_4"/>
    <property type="match status" value="1"/>
</dbReference>
<organism evidence="9 11">
    <name type="scientific">Chitinophaga sancti</name>
    <dbReference type="NCBI Taxonomy" id="1004"/>
    <lineage>
        <taxon>Bacteria</taxon>
        <taxon>Pseudomonadati</taxon>
        <taxon>Bacteroidota</taxon>
        <taxon>Chitinophagia</taxon>
        <taxon>Chitinophagales</taxon>
        <taxon>Chitinophagaceae</taxon>
        <taxon>Chitinophaga</taxon>
    </lineage>
</organism>
<dbReference type="PROSITE" id="PS50110">
    <property type="entry name" value="RESPONSE_REGULATORY"/>
    <property type="match status" value="1"/>
</dbReference>
<dbReference type="Pfam" id="PF00158">
    <property type="entry name" value="Sigma54_activat"/>
    <property type="match status" value="1"/>
</dbReference>
<keyword evidence="5" id="KW-0804">Transcription</keyword>
<feature type="domain" description="Sigma-54 factor interaction" evidence="7">
    <location>
        <begin position="146"/>
        <end position="376"/>
    </location>
</feature>
<evidence type="ECO:0000256" key="5">
    <source>
        <dbReference type="ARBA" id="ARBA00023163"/>
    </source>
</evidence>
<dbReference type="OrthoDB" id="9767106at2"/>
<dbReference type="InterPro" id="IPR001789">
    <property type="entry name" value="Sig_transdc_resp-reg_receiver"/>
</dbReference>
<sequence length="452" mass="51697">MAQFSIYIVEDDPLYGEILEYQLSMNPDYIIRRFNSGSECLKELYKRPDLVTIDYSMPDMNGLTLFKKIRDFNPDLPVVVISGQDDINTAVEFLKMGVTDYLVKDDNVKSKLWNSIIRIRENQSLRQEVAELKEELGRKYEFEKIIKGASPALRKVFTLLEKASNSEINVSLTGETGTGKELAAKAIHYNSNRKKYNFVAVNLAAIPRELIESELFGHEKGAFTGAIARKQGRFEDANKGTLFLDEIAEADLNIQTKLLRVLQERELSRIGGNEIIHFNVRLIVATHKNLEEEVQKGNFREDLYYRILGLPIELPPLRDRGSDVILLANSFIEEACKKNNIRNVLKLSAPAKEKLLKYNFPGNIRELKAIIDLACILCNGDEIIPEDIRFSGTRARLVGWQEDKTMEDYYIDIVQAFLKKYDNNVVLVARKLKIGKSTIYKLINNNKIHLTI</sequence>
<keyword evidence="3" id="KW-0805">Transcription regulation</keyword>
<dbReference type="SMART" id="SM00382">
    <property type="entry name" value="AAA"/>
    <property type="match status" value="1"/>
</dbReference>
<accession>A0A1K1RUV8</accession>
<evidence type="ECO:0000259" key="8">
    <source>
        <dbReference type="PROSITE" id="PS50110"/>
    </source>
</evidence>
<evidence type="ECO:0000313" key="12">
    <source>
        <dbReference type="Proteomes" id="UP001326715"/>
    </source>
</evidence>
<dbReference type="Proteomes" id="UP001326715">
    <property type="component" value="Chromosome"/>
</dbReference>
<dbReference type="EMBL" id="FPIZ01000014">
    <property type="protein sequence ID" value="SFW75849.1"/>
    <property type="molecule type" value="Genomic_DNA"/>
</dbReference>
<dbReference type="PROSITE" id="PS00676">
    <property type="entry name" value="SIGMA54_INTERACT_2"/>
    <property type="match status" value="1"/>
</dbReference>
<evidence type="ECO:0000313" key="9">
    <source>
        <dbReference type="EMBL" id="SFW75849.1"/>
    </source>
</evidence>
<dbReference type="InterPro" id="IPR002078">
    <property type="entry name" value="Sigma_54_int"/>
</dbReference>
<protein>
    <submittedName>
        <fullName evidence="9">DNA-binding transcriptional response regulator, NtrC family, contains REC, AAA-type ATPase, and a Fis-type DNA-binding domains</fullName>
    </submittedName>
    <submittedName>
        <fullName evidence="10">Sigma-54 dependent transcriptional regulator</fullName>
    </submittedName>
</protein>
<dbReference type="Gene3D" id="3.40.50.300">
    <property type="entry name" value="P-loop containing nucleotide triphosphate hydrolases"/>
    <property type="match status" value="1"/>
</dbReference>
<dbReference type="Proteomes" id="UP000183788">
    <property type="component" value="Unassembled WGS sequence"/>
</dbReference>
<dbReference type="InterPro" id="IPR027417">
    <property type="entry name" value="P-loop_NTPase"/>
</dbReference>
<dbReference type="SMART" id="SM00448">
    <property type="entry name" value="REC"/>
    <property type="match status" value="1"/>
</dbReference>
<keyword evidence="2" id="KW-0067">ATP-binding</keyword>
<dbReference type="Gene3D" id="1.10.8.60">
    <property type="match status" value="1"/>
</dbReference>
<feature type="domain" description="Response regulatory" evidence="8">
    <location>
        <begin position="5"/>
        <end position="119"/>
    </location>
</feature>
<dbReference type="InterPro" id="IPR003593">
    <property type="entry name" value="AAA+_ATPase"/>
</dbReference>
<dbReference type="STRING" id="1004.SAMN05661012_04301"/>
<dbReference type="PANTHER" id="PTHR32071">
    <property type="entry name" value="TRANSCRIPTIONAL REGULATORY PROTEIN"/>
    <property type="match status" value="1"/>
</dbReference>
<dbReference type="SUPFAM" id="SSF52172">
    <property type="entry name" value="CheY-like"/>
    <property type="match status" value="1"/>
</dbReference>
<evidence type="ECO:0000256" key="2">
    <source>
        <dbReference type="ARBA" id="ARBA00022840"/>
    </source>
</evidence>
<dbReference type="GO" id="GO:0003677">
    <property type="term" value="F:DNA binding"/>
    <property type="evidence" value="ECO:0007669"/>
    <property type="project" value="UniProtKB-KW"/>
</dbReference>